<evidence type="ECO:0000259" key="5">
    <source>
        <dbReference type="Pfam" id="PF01728"/>
    </source>
</evidence>
<comment type="similarity">
    <text evidence="2">Belongs to the TlyA family.</text>
</comment>
<evidence type="ECO:0000256" key="2">
    <source>
        <dbReference type="ARBA" id="ARBA00029460"/>
    </source>
</evidence>
<dbReference type="Gene3D" id="3.40.50.150">
    <property type="entry name" value="Vaccinia Virus protein VP39"/>
    <property type="match status" value="1"/>
</dbReference>
<dbReference type="Gene3D" id="3.10.290.10">
    <property type="entry name" value="RNA-binding S4 domain"/>
    <property type="match status" value="1"/>
</dbReference>
<evidence type="ECO:0000259" key="4">
    <source>
        <dbReference type="Pfam" id="PF01479"/>
    </source>
</evidence>
<dbReference type="EMBL" id="CAJHOF010000001">
    <property type="protein sequence ID" value="CAD7286778.1"/>
    <property type="molecule type" value="Genomic_DNA"/>
</dbReference>
<dbReference type="InterPro" id="IPR036986">
    <property type="entry name" value="S4_RNA-bd_sf"/>
</dbReference>
<keyword evidence="6" id="KW-0808">Transferase</keyword>
<dbReference type="SUPFAM" id="SSF55174">
    <property type="entry name" value="Alpha-L RNA-binding motif"/>
    <property type="match status" value="1"/>
</dbReference>
<comment type="caution">
    <text evidence="6">The sequence shown here is derived from an EMBL/GenBank/DDBJ whole genome shotgun (WGS) entry which is preliminary data.</text>
</comment>
<dbReference type="InterPro" id="IPR002942">
    <property type="entry name" value="S4_RNA-bd"/>
</dbReference>
<dbReference type="PANTHER" id="PTHR32319:SF0">
    <property type="entry name" value="BACTERIAL HEMOLYSIN-LIKE PROTEIN"/>
    <property type="match status" value="1"/>
</dbReference>
<dbReference type="PROSITE" id="PS50889">
    <property type="entry name" value="S4"/>
    <property type="match status" value="1"/>
</dbReference>
<feature type="domain" description="RNA-binding S4" evidence="4">
    <location>
        <begin position="1"/>
        <end position="46"/>
    </location>
</feature>
<dbReference type="PANTHER" id="PTHR32319">
    <property type="entry name" value="BACTERIAL HEMOLYSIN-LIKE PROTEIN"/>
    <property type="match status" value="1"/>
</dbReference>
<dbReference type="EC" id="2.1.1.226" evidence="6"/>
<organism evidence="6 7">
    <name type="scientific">Campylobacter majalis</name>
    <dbReference type="NCBI Taxonomy" id="2790656"/>
    <lineage>
        <taxon>Bacteria</taxon>
        <taxon>Pseudomonadati</taxon>
        <taxon>Campylobacterota</taxon>
        <taxon>Epsilonproteobacteria</taxon>
        <taxon>Campylobacterales</taxon>
        <taxon>Campylobacteraceae</taxon>
        <taxon>Campylobacter</taxon>
    </lineage>
</organism>
<dbReference type="RefSeq" id="WP_229931906.1">
    <property type="nucleotide sequence ID" value="NZ_CAJHOF010000001.1"/>
</dbReference>
<dbReference type="InterPro" id="IPR047048">
    <property type="entry name" value="TlyA"/>
</dbReference>
<dbReference type="InterPro" id="IPR002877">
    <property type="entry name" value="RNA_MeTrfase_FtsJ_dom"/>
</dbReference>
<dbReference type="InterPro" id="IPR029063">
    <property type="entry name" value="SAM-dependent_MTases_sf"/>
</dbReference>
<evidence type="ECO:0000313" key="6">
    <source>
        <dbReference type="EMBL" id="CAD7286778.1"/>
    </source>
</evidence>
<dbReference type="Proteomes" id="UP000789803">
    <property type="component" value="Unassembled WGS sequence"/>
</dbReference>
<sequence>MRADLYVANALNISRNKASELIKNQKVLIDERLVAKLSDEYDSGDVALLDEIFVGRAALKLRSFLFETKIDVAGLDALDVGSSTGGFMQILLKNGVNSVIGVDVGSNQLDDSLRNDNRVQIYENQDIRNFTCDKKFDLITCDVSFISVVGLLKILDNLASKNATIIILFKPQFEVGREVKRNKKGVVSDTKAISDATKPFLLECAKLGWILKQQAQSQIKGKEGNAEFFYAFNKA</sequence>
<reference evidence="6 7" key="1">
    <citation type="submission" date="2020-11" db="EMBL/GenBank/DDBJ databases">
        <authorList>
            <person name="Peeters C."/>
        </authorList>
    </citation>
    <scope>NUCLEOTIDE SEQUENCE [LARGE SCALE GENOMIC DNA]</scope>
    <source>
        <strain evidence="6 7">LMG 7974</strain>
    </source>
</reference>
<gene>
    <name evidence="6" type="primary">tlyA</name>
    <name evidence="6" type="ORF">LMG7974_00079</name>
</gene>
<dbReference type="Pfam" id="PF01479">
    <property type="entry name" value="S4"/>
    <property type="match status" value="1"/>
</dbReference>
<keyword evidence="7" id="KW-1185">Reference proteome</keyword>
<evidence type="ECO:0000256" key="3">
    <source>
        <dbReference type="PROSITE-ProRule" id="PRU00182"/>
    </source>
</evidence>
<dbReference type="CDD" id="cd00165">
    <property type="entry name" value="S4"/>
    <property type="match status" value="1"/>
</dbReference>
<keyword evidence="1 3" id="KW-0694">RNA-binding</keyword>
<dbReference type="SUPFAM" id="SSF53335">
    <property type="entry name" value="S-adenosyl-L-methionine-dependent methyltransferases"/>
    <property type="match status" value="1"/>
</dbReference>
<dbReference type="GO" id="GO:0032259">
    <property type="term" value="P:methylation"/>
    <property type="evidence" value="ECO:0007669"/>
    <property type="project" value="UniProtKB-KW"/>
</dbReference>
<protein>
    <submittedName>
        <fullName evidence="6">16S/23S rRNA (Cytidine-2'-O)-methyltransferase TlyA</fullName>
        <ecNumber evidence="6">2.1.1.226</ecNumber>
    </submittedName>
</protein>
<keyword evidence="6" id="KW-0489">Methyltransferase</keyword>
<evidence type="ECO:0000256" key="1">
    <source>
        <dbReference type="ARBA" id="ARBA00022884"/>
    </source>
</evidence>
<dbReference type="CDD" id="cd02440">
    <property type="entry name" value="AdoMet_MTases"/>
    <property type="match status" value="1"/>
</dbReference>
<proteinExistence type="inferred from homology"/>
<accession>A0ABN7K5S1</accession>
<dbReference type="Pfam" id="PF01728">
    <property type="entry name" value="FtsJ"/>
    <property type="match status" value="1"/>
</dbReference>
<dbReference type="GO" id="GO:0008168">
    <property type="term" value="F:methyltransferase activity"/>
    <property type="evidence" value="ECO:0007669"/>
    <property type="project" value="UniProtKB-KW"/>
</dbReference>
<evidence type="ECO:0000313" key="7">
    <source>
        <dbReference type="Proteomes" id="UP000789803"/>
    </source>
</evidence>
<feature type="domain" description="Ribosomal RNA methyltransferase FtsJ" evidence="5">
    <location>
        <begin position="53"/>
        <end position="234"/>
    </location>
</feature>
<name>A0ABN7K5S1_9BACT</name>